<dbReference type="Proteomes" id="UP000076372">
    <property type="component" value="Chromosome"/>
</dbReference>
<proteinExistence type="inferred from homology"/>
<dbReference type="SUPFAM" id="SSF52283">
    <property type="entry name" value="Formate/glycerate dehydrogenase catalytic domain-like"/>
    <property type="match status" value="1"/>
</dbReference>
<dbReference type="InterPro" id="IPR036291">
    <property type="entry name" value="NAD(P)-bd_dom_sf"/>
</dbReference>
<feature type="domain" description="D-isomer specific 2-hydroxyacid dehydrogenase NAD-binding" evidence="5">
    <location>
        <begin position="138"/>
        <end position="323"/>
    </location>
</feature>
<protein>
    <submittedName>
        <fullName evidence="6">D-lactate dehydrogenase</fullName>
    </submittedName>
</protein>
<evidence type="ECO:0000259" key="4">
    <source>
        <dbReference type="Pfam" id="PF00389"/>
    </source>
</evidence>
<keyword evidence="3" id="KW-0560">Oxidoreductase</keyword>
<dbReference type="PANTHER" id="PTHR43026:SF1">
    <property type="entry name" value="2-HYDROXYACID DEHYDROGENASE HOMOLOG 1-RELATED"/>
    <property type="match status" value="1"/>
</dbReference>
<evidence type="ECO:0000313" key="7">
    <source>
        <dbReference type="Proteomes" id="UP000076372"/>
    </source>
</evidence>
<keyword evidence="2" id="KW-0520">NAD</keyword>
<reference evidence="6 7" key="1">
    <citation type="submission" date="2014-04" db="EMBL/GenBank/DDBJ databases">
        <title>Complete genome sequence of Mycoplasma bovis attenuated strain P150.</title>
        <authorList>
            <person name="Qi J."/>
            <person name="Guo A."/>
        </authorList>
    </citation>
    <scope>NUCLEOTIDE SEQUENCE [LARGE SCALE GENOMIC DNA]</scope>
    <source>
        <strain evidence="6 7">HB0801-P150</strain>
    </source>
</reference>
<comment type="similarity">
    <text evidence="1 3">Belongs to the D-isomer specific 2-hydroxyacid dehydrogenase family.</text>
</comment>
<name>A0A8D4D8X1_MYCBV</name>
<dbReference type="SUPFAM" id="SSF51735">
    <property type="entry name" value="NAD(P)-binding Rossmann-fold domains"/>
    <property type="match status" value="1"/>
</dbReference>
<dbReference type="InterPro" id="IPR006139">
    <property type="entry name" value="D-isomer_2_OHA_DH_cat_dom"/>
</dbReference>
<dbReference type="PANTHER" id="PTHR43026">
    <property type="entry name" value="2-HYDROXYACID DEHYDROGENASE HOMOLOG 1-RELATED"/>
    <property type="match status" value="1"/>
</dbReference>
<dbReference type="EMBL" id="CP007590">
    <property type="protein sequence ID" value="AMW25480.1"/>
    <property type="molecule type" value="Genomic_DNA"/>
</dbReference>
<dbReference type="Pfam" id="PF02826">
    <property type="entry name" value="2-Hacid_dh_C"/>
    <property type="match status" value="1"/>
</dbReference>
<organism evidence="6 7">
    <name type="scientific">Mycoplasmopsis bovis</name>
    <name type="common">Mycoplasma bovis</name>
    <dbReference type="NCBI Taxonomy" id="28903"/>
    <lineage>
        <taxon>Bacteria</taxon>
        <taxon>Bacillati</taxon>
        <taxon>Mycoplasmatota</taxon>
        <taxon>Mycoplasmoidales</taxon>
        <taxon>Metamycoplasmataceae</taxon>
        <taxon>Mycoplasmopsis</taxon>
    </lineage>
</organism>
<dbReference type="Gene3D" id="3.40.50.720">
    <property type="entry name" value="NAD(P)-binding Rossmann-like Domain"/>
    <property type="match status" value="2"/>
</dbReference>
<dbReference type="InterPro" id="IPR058205">
    <property type="entry name" value="D-LDH-like"/>
</dbReference>
<evidence type="ECO:0000256" key="3">
    <source>
        <dbReference type="RuleBase" id="RU003719"/>
    </source>
</evidence>
<evidence type="ECO:0000256" key="2">
    <source>
        <dbReference type="ARBA" id="ARBA00023027"/>
    </source>
</evidence>
<accession>A0A8D4D8X1</accession>
<feature type="domain" description="D-isomer specific 2-hydroxyacid dehydrogenase catalytic" evidence="4">
    <location>
        <begin position="32"/>
        <end position="353"/>
    </location>
</feature>
<evidence type="ECO:0000256" key="1">
    <source>
        <dbReference type="ARBA" id="ARBA00005854"/>
    </source>
</evidence>
<dbReference type="InterPro" id="IPR006140">
    <property type="entry name" value="D-isomer_DH_NAD-bd"/>
</dbReference>
<gene>
    <name evidence="6" type="ORF">BC94_0137</name>
</gene>
<dbReference type="Pfam" id="PF00389">
    <property type="entry name" value="2-Hacid_dh"/>
    <property type="match status" value="1"/>
</dbReference>
<dbReference type="GO" id="GO:0051287">
    <property type="term" value="F:NAD binding"/>
    <property type="evidence" value="ECO:0007669"/>
    <property type="project" value="InterPro"/>
</dbReference>
<dbReference type="CDD" id="cd12184">
    <property type="entry name" value="HGDH_like"/>
    <property type="match status" value="1"/>
</dbReference>
<dbReference type="AlphaFoldDB" id="A0A8D4D8X1"/>
<sequence>MIRNYQFVYLFFVRSLIRFLTPGSYMNVIFFGIKEVEFPIFEKVKEKYKDLKLTAVTEVISKEHIHLVDGMDCVVVRENDVVNREILELLKTKGINYVFTRTAGFDHMDLAAGHELGIKMARVPSYSPTAIAELAFSYAHQLSRRSLHFGYKAHKKDFTVDDFGFAKELRSSTVLIMGTGKIGYESAKMFKSFGAKVLGYDLMPNKALTDVIEYVSLDEGLKQADIVTLHMPYIKGQNDKLVNAELLSKMKDGAILVNTSRGQIQDEKAILDAVKSGKLAGAAIDVFNNEKAYLFKTFDKIEDPVIAELLDLWPRVIVSPHIGWYTQEAATNMLEISLDNLKEYLETGDCKNKL</sequence>
<evidence type="ECO:0000259" key="5">
    <source>
        <dbReference type="Pfam" id="PF02826"/>
    </source>
</evidence>
<evidence type="ECO:0000313" key="6">
    <source>
        <dbReference type="EMBL" id="AMW25480.1"/>
    </source>
</evidence>
<dbReference type="GO" id="GO:0008720">
    <property type="term" value="F:D-lactate dehydrogenase (NAD+) activity"/>
    <property type="evidence" value="ECO:0007669"/>
    <property type="project" value="TreeGrafter"/>
</dbReference>